<evidence type="ECO:0000256" key="1">
    <source>
        <dbReference type="ARBA" id="ARBA00004496"/>
    </source>
</evidence>
<keyword evidence="9 10" id="KW-0961">Cell wall biogenesis/degradation</keyword>
<gene>
    <name evidence="10" type="primary">ddl</name>
    <name evidence="15" type="ORF">IAA06_02310</name>
</gene>
<evidence type="ECO:0000256" key="9">
    <source>
        <dbReference type="ARBA" id="ARBA00023316"/>
    </source>
</evidence>
<dbReference type="InterPro" id="IPR016185">
    <property type="entry name" value="PreATP-grasp_dom_sf"/>
</dbReference>
<dbReference type="InterPro" id="IPR011127">
    <property type="entry name" value="Dala_Dala_lig_N"/>
</dbReference>
<sequence length="348" mass="38571">MNIVVLAGGTSTEREISISTGNGVCRALRQRGHKAVLVDIFCGVEGVDWEDPFPKEYDVDAAVAYMKGFDEKIKDMEKTRRNFFGPNVIALCEKADIVFLGLHGANGEDGKVQAAFDLMGIKYTGTGYLSSALAMDKGITKQMFLMNHVPTPKGTTMEKKSYTTDLHELGMEFPVVVKTCCGGSSVGVYMVNDQAEYEKALQEAFSYEDEVVVEEYIKGREFSVAVVDGKAYPIIEIAPLEGFYDYKNKYQAGSTIETCPADLSPELTEIMQKYAELGAKALSLEAYCRLDFMMKENGEMYCLEANTLPGMTPTSLIPQEAQVLGMDYPQLCEELIRVSLKKYNESEK</sequence>
<feature type="binding site" evidence="12">
    <location>
        <position position="306"/>
    </location>
    <ligand>
        <name>Mg(2+)</name>
        <dbReference type="ChEBI" id="CHEBI:18420"/>
        <label>2</label>
    </ligand>
</feature>
<dbReference type="PROSITE" id="PS00843">
    <property type="entry name" value="DALA_DALA_LIGASE_1"/>
    <property type="match status" value="1"/>
</dbReference>
<dbReference type="PANTHER" id="PTHR23132">
    <property type="entry name" value="D-ALANINE--D-ALANINE LIGASE"/>
    <property type="match status" value="1"/>
</dbReference>
<dbReference type="InterPro" id="IPR011761">
    <property type="entry name" value="ATP-grasp"/>
</dbReference>
<dbReference type="InterPro" id="IPR005905">
    <property type="entry name" value="D_ala_D_ala"/>
</dbReference>
<dbReference type="EMBL" id="DWYZ01000054">
    <property type="protein sequence ID" value="HJB27609.1"/>
    <property type="molecule type" value="Genomic_DNA"/>
</dbReference>
<name>A0A9D2LR81_9FIRM</name>
<dbReference type="Gene3D" id="3.40.50.20">
    <property type="match status" value="1"/>
</dbReference>
<feature type="binding site" evidence="12">
    <location>
        <position position="304"/>
    </location>
    <ligand>
        <name>Mg(2+)</name>
        <dbReference type="ChEBI" id="CHEBI:18420"/>
        <label>1</label>
    </ligand>
</feature>
<dbReference type="PANTHER" id="PTHR23132:SF23">
    <property type="entry name" value="D-ALANINE--D-ALANINE LIGASE B"/>
    <property type="match status" value="1"/>
</dbReference>
<dbReference type="GO" id="GO:0008716">
    <property type="term" value="F:D-alanine-D-alanine ligase activity"/>
    <property type="evidence" value="ECO:0007669"/>
    <property type="project" value="UniProtKB-UniRule"/>
</dbReference>
<dbReference type="HAMAP" id="MF_00047">
    <property type="entry name" value="Dala_Dala_lig"/>
    <property type="match status" value="1"/>
</dbReference>
<dbReference type="GO" id="GO:0008360">
    <property type="term" value="P:regulation of cell shape"/>
    <property type="evidence" value="ECO:0007669"/>
    <property type="project" value="UniProtKB-KW"/>
</dbReference>
<dbReference type="InterPro" id="IPR000291">
    <property type="entry name" value="D-Ala_lig_Van_CS"/>
</dbReference>
<reference evidence="15" key="2">
    <citation type="submission" date="2021-04" db="EMBL/GenBank/DDBJ databases">
        <authorList>
            <person name="Gilroy R."/>
        </authorList>
    </citation>
    <scope>NUCLEOTIDE SEQUENCE</scope>
    <source>
        <strain evidence="15">ChiSjej1B19-5720</strain>
    </source>
</reference>
<evidence type="ECO:0000256" key="6">
    <source>
        <dbReference type="ARBA" id="ARBA00022840"/>
    </source>
</evidence>
<dbReference type="PROSITE" id="PS50975">
    <property type="entry name" value="ATP_GRASP"/>
    <property type="match status" value="1"/>
</dbReference>
<evidence type="ECO:0000256" key="3">
    <source>
        <dbReference type="ARBA" id="ARBA00022490"/>
    </source>
</evidence>
<dbReference type="GO" id="GO:0005737">
    <property type="term" value="C:cytoplasm"/>
    <property type="evidence" value="ECO:0007669"/>
    <property type="project" value="UniProtKB-SubCell"/>
</dbReference>
<evidence type="ECO:0000256" key="5">
    <source>
        <dbReference type="ARBA" id="ARBA00022741"/>
    </source>
</evidence>
<keyword evidence="12" id="KW-0479">Metal-binding</keyword>
<protein>
    <recommendedName>
        <fullName evidence="10">D-alanine--D-alanine ligase</fullName>
        <ecNumber evidence="10">6.3.2.4</ecNumber>
    </recommendedName>
    <alternativeName>
        <fullName evidence="10">D-Ala-D-Ala ligase</fullName>
    </alternativeName>
    <alternativeName>
        <fullName evidence="10">D-alanylalanine synthetase</fullName>
    </alternativeName>
</protein>
<evidence type="ECO:0000256" key="7">
    <source>
        <dbReference type="ARBA" id="ARBA00022960"/>
    </source>
</evidence>
<dbReference type="Pfam" id="PF07478">
    <property type="entry name" value="Dala_Dala_lig_C"/>
    <property type="match status" value="1"/>
</dbReference>
<reference evidence="15" key="1">
    <citation type="journal article" date="2021" name="PeerJ">
        <title>Extensive microbial diversity within the chicken gut microbiome revealed by metagenomics and culture.</title>
        <authorList>
            <person name="Gilroy R."/>
            <person name="Ravi A."/>
            <person name="Getino M."/>
            <person name="Pursley I."/>
            <person name="Horton D.L."/>
            <person name="Alikhan N.F."/>
            <person name="Baker D."/>
            <person name="Gharbi K."/>
            <person name="Hall N."/>
            <person name="Watson M."/>
            <person name="Adriaenssens E.M."/>
            <person name="Foster-Nyarko E."/>
            <person name="Jarju S."/>
            <person name="Secka A."/>
            <person name="Antonio M."/>
            <person name="Oren A."/>
            <person name="Chaudhuri R.R."/>
            <person name="La Ragione R."/>
            <person name="Hildebrand F."/>
            <person name="Pallen M.J."/>
        </authorList>
    </citation>
    <scope>NUCLEOTIDE SEQUENCE</scope>
    <source>
        <strain evidence="15">ChiSjej1B19-5720</strain>
    </source>
</reference>
<dbReference type="SMART" id="SM01209">
    <property type="entry name" value="GARS_A"/>
    <property type="match status" value="1"/>
</dbReference>
<dbReference type="Gene3D" id="3.30.1490.20">
    <property type="entry name" value="ATP-grasp fold, A domain"/>
    <property type="match status" value="1"/>
</dbReference>
<evidence type="ECO:0000313" key="16">
    <source>
        <dbReference type="Proteomes" id="UP000823842"/>
    </source>
</evidence>
<feature type="domain" description="ATP-grasp" evidence="14">
    <location>
        <begin position="141"/>
        <end position="337"/>
    </location>
</feature>
<evidence type="ECO:0000259" key="14">
    <source>
        <dbReference type="PROSITE" id="PS50975"/>
    </source>
</evidence>
<keyword evidence="4 10" id="KW-0436">Ligase</keyword>
<comment type="subcellular location">
    <subcellularLocation>
        <location evidence="1 10">Cytoplasm</location>
    </subcellularLocation>
</comment>
<feature type="active site" evidence="11">
    <location>
        <position position="184"/>
    </location>
</feature>
<proteinExistence type="inferred from homology"/>
<comment type="similarity">
    <text evidence="2 10">Belongs to the D-alanine--D-alanine ligase family.</text>
</comment>
<keyword evidence="12" id="KW-0464">Manganese</keyword>
<dbReference type="Gene3D" id="3.30.470.20">
    <property type="entry name" value="ATP-grasp fold, B domain"/>
    <property type="match status" value="1"/>
</dbReference>
<dbReference type="AlphaFoldDB" id="A0A9D2LR81"/>
<dbReference type="GO" id="GO:0005524">
    <property type="term" value="F:ATP binding"/>
    <property type="evidence" value="ECO:0007669"/>
    <property type="project" value="UniProtKB-UniRule"/>
</dbReference>
<dbReference type="NCBIfam" id="TIGR01205">
    <property type="entry name" value="D_ala_D_alaTIGR"/>
    <property type="match status" value="1"/>
</dbReference>
<keyword evidence="12" id="KW-0460">Magnesium</keyword>
<dbReference type="EC" id="6.3.2.4" evidence="10"/>
<dbReference type="Proteomes" id="UP000823842">
    <property type="component" value="Unassembled WGS sequence"/>
</dbReference>
<evidence type="ECO:0000256" key="10">
    <source>
        <dbReference type="HAMAP-Rule" id="MF_00047"/>
    </source>
</evidence>
<keyword evidence="7 10" id="KW-0133">Cell shape</keyword>
<evidence type="ECO:0000256" key="2">
    <source>
        <dbReference type="ARBA" id="ARBA00010871"/>
    </source>
</evidence>
<comment type="cofactor">
    <cofactor evidence="12">
        <name>Mg(2+)</name>
        <dbReference type="ChEBI" id="CHEBI:18420"/>
    </cofactor>
    <cofactor evidence="12">
        <name>Mn(2+)</name>
        <dbReference type="ChEBI" id="CHEBI:29035"/>
    </cofactor>
    <text evidence="12">Binds 2 magnesium or manganese ions per subunit.</text>
</comment>
<feature type="active site" evidence="11">
    <location>
        <position position="13"/>
    </location>
</feature>
<feature type="active site" evidence="11">
    <location>
        <position position="315"/>
    </location>
</feature>
<keyword evidence="3 10" id="KW-0963">Cytoplasm</keyword>
<evidence type="ECO:0000256" key="12">
    <source>
        <dbReference type="PIRSR" id="PIRSR039102-3"/>
    </source>
</evidence>
<dbReference type="SUPFAM" id="SSF52440">
    <property type="entry name" value="PreATP-grasp domain"/>
    <property type="match status" value="1"/>
</dbReference>
<accession>A0A9D2LR81</accession>
<dbReference type="GO" id="GO:0046872">
    <property type="term" value="F:metal ion binding"/>
    <property type="evidence" value="ECO:0007669"/>
    <property type="project" value="UniProtKB-KW"/>
</dbReference>
<feature type="binding site" evidence="12">
    <location>
        <position position="304"/>
    </location>
    <ligand>
        <name>Mg(2+)</name>
        <dbReference type="ChEBI" id="CHEBI:18420"/>
        <label>2</label>
    </ligand>
</feature>
<feature type="binding site" evidence="12">
    <location>
        <position position="291"/>
    </location>
    <ligand>
        <name>Mg(2+)</name>
        <dbReference type="ChEBI" id="CHEBI:18420"/>
        <label>1</label>
    </ligand>
</feature>
<keyword evidence="8 10" id="KW-0573">Peptidoglycan synthesis</keyword>
<evidence type="ECO:0000313" key="15">
    <source>
        <dbReference type="EMBL" id="HJB27609.1"/>
    </source>
</evidence>
<dbReference type="NCBIfam" id="NF002378">
    <property type="entry name" value="PRK01372.1"/>
    <property type="match status" value="1"/>
</dbReference>
<dbReference type="GO" id="GO:0071555">
    <property type="term" value="P:cell wall organization"/>
    <property type="evidence" value="ECO:0007669"/>
    <property type="project" value="UniProtKB-KW"/>
</dbReference>
<comment type="pathway">
    <text evidence="10">Cell wall biogenesis; peptidoglycan biosynthesis.</text>
</comment>
<dbReference type="PROSITE" id="PS00844">
    <property type="entry name" value="DALA_DALA_LIGASE_2"/>
    <property type="match status" value="1"/>
</dbReference>
<dbReference type="InterPro" id="IPR013815">
    <property type="entry name" value="ATP_grasp_subdomain_1"/>
</dbReference>
<dbReference type="Pfam" id="PF01820">
    <property type="entry name" value="Dala_Dala_lig_N"/>
    <property type="match status" value="1"/>
</dbReference>
<keyword evidence="6 13" id="KW-0067">ATP-binding</keyword>
<comment type="function">
    <text evidence="10">Cell wall formation.</text>
</comment>
<keyword evidence="5 13" id="KW-0547">Nucleotide-binding</keyword>
<evidence type="ECO:0000256" key="11">
    <source>
        <dbReference type="PIRSR" id="PIRSR039102-1"/>
    </source>
</evidence>
<dbReference type="PIRSF" id="PIRSF039102">
    <property type="entry name" value="Ddl/VanB"/>
    <property type="match status" value="1"/>
</dbReference>
<comment type="caution">
    <text evidence="15">The sequence shown here is derived from an EMBL/GenBank/DDBJ whole genome shotgun (WGS) entry which is preliminary data.</text>
</comment>
<evidence type="ECO:0000256" key="4">
    <source>
        <dbReference type="ARBA" id="ARBA00022598"/>
    </source>
</evidence>
<evidence type="ECO:0000256" key="13">
    <source>
        <dbReference type="PROSITE-ProRule" id="PRU00409"/>
    </source>
</evidence>
<organism evidence="15 16">
    <name type="scientific">Candidatus Blautia faecavium</name>
    <dbReference type="NCBI Taxonomy" id="2838487"/>
    <lineage>
        <taxon>Bacteria</taxon>
        <taxon>Bacillati</taxon>
        <taxon>Bacillota</taxon>
        <taxon>Clostridia</taxon>
        <taxon>Lachnospirales</taxon>
        <taxon>Lachnospiraceae</taxon>
        <taxon>Blautia</taxon>
    </lineage>
</organism>
<dbReference type="SUPFAM" id="SSF56059">
    <property type="entry name" value="Glutathione synthetase ATP-binding domain-like"/>
    <property type="match status" value="1"/>
</dbReference>
<comment type="catalytic activity">
    <reaction evidence="10">
        <text>2 D-alanine + ATP = D-alanyl-D-alanine + ADP + phosphate + H(+)</text>
        <dbReference type="Rhea" id="RHEA:11224"/>
        <dbReference type="ChEBI" id="CHEBI:15378"/>
        <dbReference type="ChEBI" id="CHEBI:30616"/>
        <dbReference type="ChEBI" id="CHEBI:43474"/>
        <dbReference type="ChEBI" id="CHEBI:57416"/>
        <dbReference type="ChEBI" id="CHEBI:57822"/>
        <dbReference type="ChEBI" id="CHEBI:456216"/>
        <dbReference type="EC" id="6.3.2.4"/>
    </reaction>
</comment>
<dbReference type="InterPro" id="IPR011095">
    <property type="entry name" value="Dala_Dala_lig_C"/>
</dbReference>
<dbReference type="GO" id="GO:0009252">
    <property type="term" value="P:peptidoglycan biosynthetic process"/>
    <property type="evidence" value="ECO:0007669"/>
    <property type="project" value="UniProtKB-UniRule"/>
</dbReference>
<evidence type="ECO:0000256" key="8">
    <source>
        <dbReference type="ARBA" id="ARBA00022984"/>
    </source>
</evidence>